<protein>
    <recommendedName>
        <fullName evidence="4">MICOS complex subunit MIC12</fullName>
    </recommendedName>
</protein>
<dbReference type="InParanoid" id="A0A1X2HLP3"/>
<accession>A0A1X2HLP3</accession>
<evidence type="ECO:0008006" key="4">
    <source>
        <dbReference type="Google" id="ProtNLM"/>
    </source>
</evidence>
<evidence type="ECO:0000256" key="1">
    <source>
        <dbReference type="SAM" id="SignalP"/>
    </source>
</evidence>
<sequence>MPRTVSLLVGVLTAAAVTYKLRDNLSSDTSDIRRRLHDAKTTLDQVAAGTASSKPLDSPTTRSSFISDSQKYVSGRLVPSVKQSWNDHISNAAHSIINADIGSHAQKFWQDNIAPNLNSNEKK</sequence>
<comment type="caution">
    <text evidence="2">The sequence shown here is derived from an EMBL/GenBank/DDBJ whole genome shotgun (WGS) entry which is preliminary data.</text>
</comment>
<feature type="chain" id="PRO_5012123230" description="MICOS complex subunit MIC12" evidence="1">
    <location>
        <begin position="17"/>
        <end position="123"/>
    </location>
</feature>
<dbReference type="AlphaFoldDB" id="A0A1X2HLP3"/>
<reference evidence="2 3" key="1">
    <citation type="submission" date="2016-07" db="EMBL/GenBank/DDBJ databases">
        <title>Pervasive Adenine N6-methylation of Active Genes in Fungi.</title>
        <authorList>
            <consortium name="DOE Joint Genome Institute"/>
            <person name="Mondo S.J."/>
            <person name="Dannebaum R.O."/>
            <person name="Kuo R.C."/>
            <person name="Labutti K."/>
            <person name="Haridas S."/>
            <person name="Kuo A."/>
            <person name="Salamov A."/>
            <person name="Ahrendt S.R."/>
            <person name="Lipzen A."/>
            <person name="Sullivan W."/>
            <person name="Andreopoulos W.B."/>
            <person name="Clum A."/>
            <person name="Lindquist E."/>
            <person name="Daum C."/>
            <person name="Ramamoorthy G.K."/>
            <person name="Gryganskyi A."/>
            <person name="Culley D."/>
            <person name="Magnuson J.K."/>
            <person name="James T.Y."/>
            <person name="O'Malley M.A."/>
            <person name="Stajich J.E."/>
            <person name="Spatafora J.W."/>
            <person name="Visel A."/>
            <person name="Grigoriev I.V."/>
        </authorList>
    </citation>
    <scope>NUCLEOTIDE SEQUENCE [LARGE SCALE GENOMIC DNA]</scope>
    <source>
        <strain evidence="2 3">NRRL 2496</strain>
    </source>
</reference>
<proteinExistence type="predicted"/>
<keyword evidence="3" id="KW-1185">Reference proteome</keyword>
<dbReference type="EMBL" id="MCGN01000002">
    <property type="protein sequence ID" value="ORZ00303.1"/>
    <property type="molecule type" value="Genomic_DNA"/>
</dbReference>
<feature type="signal peptide" evidence="1">
    <location>
        <begin position="1"/>
        <end position="16"/>
    </location>
</feature>
<organism evidence="2 3">
    <name type="scientific">Syncephalastrum racemosum</name>
    <name type="common">Filamentous fungus</name>
    <dbReference type="NCBI Taxonomy" id="13706"/>
    <lineage>
        <taxon>Eukaryota</taxon>
        <taxon>Fungi</taxon>
        <taxon>Fungi incertae sedis</taxon>
        <taxon>Mucoromycota</taxon>
        <taxon>Mucoromycotina</taxon>
        <taxon>Mucoromycetes</taxon>
        <taxon>Mucorales</taxon>
        <taxon>Syncephalastraceae</taxon>
        <taxon>Syncephalastrum</taxon>
    </lineage>
</organism>
<gene>
    <name evidence="2" type="ORF">BCR43DRAFT_452187</name>
</gene>
<keyword evidence="1" id="KW-0732">Signal</keyword>
<dbReference type="Proteomes" id="UP000242180">
    <property type="component" value="Unassembled WGS sequence"/>
</dbReference>
<evidence type="ECO:0000313" key="3">
    <source>
        <dbReference type="Proteomes" id="UP000242180"/>
    </source>
</evidence>
<dbReference type="OrthoDB" id="2258660at2759"/>
<name>A0A1X2HLP3_SYNRA</name>
<dbReference type="OMA" id="SVKDSWN"/>
<evidence type="ECO:0000313" key="2">
    <source>
        <dbReference type="EMBL" id="ORZ00303.1"/>
    </source>
</evidence>